<evidence type="ECO:0000256" key="3">
    <source>
        <dbReference type="SAM" id="SignalP"/>
    </source>
</evidence>
<name>A0A9N8WMQ3_9GLOM</name>
<feature type="signal peptide" evidence="3">
    <location>
        <begin position="1"/>
        <end position="25"/>
    </location>
</feature>
<sequence length="526" mass="59079">MRKAIFMIIGAALLNIIITINAINAQSPQPPPRSYQDGNFFYNKMRSDLTSILSNDKIYFFGGETFNKSDSSQKISNELFTLDVSSLDLNNSNDTFNTESLGENKWELLDSMKVGLRHNLIALSARDDYSTIIIYGGETFIPNTDERIKVESQIYEYDINAKKWTMNPKYRGKPPPNRLSFASYAQNLEDGMIYLFGGISNDGRKINNKLYSIDTNDKRWNEETADDAPPGVFGSACTLLKDGKIVFIGGANFGDSDKLTLSQMNKLNIYDTVNGKWSIRSTSDKNLPEGRIGHTVTLCDNKIIIIGGINLKNEKASVPYLFYLDLDEWDWKNLKSDQSNYNGFARFGHNTILHDDHLFVTFGQSTNENDEINPIEAINADNLERIIQPPRNSNKEKRRKLKIGNDINSNKTTSILPVTTRNIPRKKVPTLFRDSTSTHNTTYYPNLVNESIGDIQNANNVKTTTVKPKTPTVIYASGVSSVFADLSFTGSIEDTNESNDDVDASGFYRSKTDLDVVEEVQEVSTP</sequence>
<dbReference type="SUPFAM" id="SSF117281">
    <property type="entry name" value="Kelch motif"/>
    <property type="match status" value="1"/>
</dbReference>
<evidence type="ECO:0000256" key="1">
    <source>
        <dbReference type="ARBA" id="ARBA00022441"/>
    </source>
</evidence>
<feature type="chain" id="PRO_5040497151" evidence="3">
    <location>
        <begin position="26"/>
        <end position="526"/>
    </location>
</feature>
<proteinExistence type="predicted"/>
<dbReference type="AlphaFoldDB" id="A0A9N8WMQ3"/>
<dbReference type="PANTHER" id="PTHR46093">
    <property type="entry name" value="ACYL-COA-BINDING DOMAIN-CONTAINING PROTEIN 5"/>
    <property type="match status" value="1"/>
</dbReference>
<dbReference type="Proteomes" id="UP000789570">
    <property type="component" value="Unassembled WGS sequence"/>
</dbReference>
<keyword evidence="1" id="KW-0880">Kelch repeat</keyword>
<evidence type="ECO:0000256" key="2">
    <source>
        <dbReference type="ARBA" id="ARBA00022737"/>
    </source>
</evidence>
<keyword evidence="5" id="KW-1185">Reference proteome</keyword>
<dbReference type="Pfam" id="PF24681">
    <property type="entry name" value="Kelch_KLHDC2_KLHL20_DRC7"/>
    <property type="match status" value="1"/>
</dbReference>
<accession>A0A9N8WMQ3</accession>
<evidence type="ECO:0000313" key="5">
    <source>
        <dbReference type="Proteomes" id="UP000789570"/>
    </source>
</evidence>
<dbReference type="Gene3D" id="2.120.10.80">
    <property type="entry name" value="Kelch-type beta propeller"/>
    <property type="match status" value="2"/>
</dbReference>
<dbReference type="OrthoDB" id="432528at2759"/>
<organism evidence="4 5">
    <name type="scientific">Funneliformis caledonium</name>
    <dbReference type="NCBI Taxonomy" id="1117310"/>
    <lineage>
        <taxon>Eukaryota</taxon>
        <taxon>Fungi</taxon>
        <taxon>Fungi incertae sedis</taxon>
        <taxon>Mucoromycota</taxon>
        <taxon>Glomeromycotina</taxon>
        <taxon>Glomeromycetes</taxon>
        <taxon>Glomerales</taxon>
        <taxon>Glomeraceae</taxon>
        <taxon>Funneliformis</taxon>
    </lineage>
</organism>
<keyword evidence="3" id="KW-0732">Signal</keyword>
<dbReference type="PANTHER" id="PTHR46093:SF18">
    <property type="entry name" value="FIBRONECTIN TYPE-III DOMAIN-CONTAINING PROTEIN"/>
    <property type="match status" value="1"/>
</dbReference>
<gene>
    <name evidence="4" type="ORF">FCALED_LOCUS3394</name>
</gene>
<dbReference type="InterPro" id="IPR015915">
    <property type="entry name" value="Kelch-typ_b-propeller"/>
</dbReference>
<keyword evidence="2" id="KW-0677">Repeat</keyword>
<dbReference type="EMBL" id="CAJVPQ010000592">
    <property type="protein sequence ID" value="CAG8494692.1"/>
    <property type="molecule type" value="Genomic_DNA"/>
</dbReference>
<reference evidence="4" key="1">
    <citation type="submission" date="2021-06" db="EMBL/GenBank/DDBJ databases">
        <authorList>
            <person name="Kallberg Y."/>
            <person name="Tangrot J."/>
            <person name="Rosling A."/>
        </authorList>
    </citation>
    <scope>NUCLEOTIDE SEQUENCE</scope>
    <source>
        <strain evidence="4">UK204</strain>
    </source>
</reference>
<protein>
    <submittedName>
        <fullName evidence="4">15656_t:CDS:1</fullName>
    </submittedName>
</protein>
<evidence type="ECO:0000313" key="4">
    <source>
        <dbReference type="EMBL" id="CAG8494692.1"/>
    </source>
</evidence>
<comment type="caution">
    <text evidence="4">The sequence shown here is derived from an EMBL/GenBank/DDBJ whole genome shotgun (WGS) entry which is preliminary data.</text>
</comment>